<sequence length="207" mass="23862">MGRERRSCMPRAKPTVGDKNEPLGELHDNWRKVFPKIPGFESCLCLQGVRPPTRSGEMDFLLVNRNNPALGLVECEGRKSKVPAGIEQMLKYVNGFEQFSGDGKEILKQSIENALEGRLKRATEYNVDYGGVLGWISRWKPPLRSEEELRKLLSRASRKIVPVLLYFRYDSLAPEEEQVLRIAFKKHRLYAGTINSRNWILKGRYLR</sequence>
<feature type="region of interest" description="Disordered" evidence="1">
    <location>
        <begin position="1"/>
        <end position="24"/>
    </location>
</feature>
<evidence type="ECO:0000256" key="1">
    <source>
        <dbReference type="SAM" id="MobiDB-lite"/>
    </source>
</evidence>
<keyword evidence="3" id="KW-1185">Reference proteome</keyword>
<gene>
    <name evidence="2" type="ORF">ACFL2Z_00060</name>
</gene>
<comment type="caution">
    <text evidence="2">The sequence shown here is derived from an EMBL/GenBank/DDBJ whole genome shotgun (WGS) entry which is preliminary data.</text>
</comment>
<dbReference type="Proteomes" id="UP001594288">
    <property type="component" value="Unassembled WGS sequence"/>
</dbReference>
<evidence type="ECO:0000313" key="3">
    <source>
        <dbReference type="Proteomes" id="UP001594288"/>
    </source>
</evidence>
<accession>A0ABV6YMJ9</accession>
<name>A0ABV6YMJ9_UNCEI</name>
<dbReference type="EMBL" id="JBHPEI010000001">
    <property type="protein sequence ID" value="MFC1799293.1"/>
    <property type="molecule type" value="Genomic_DNA"/>
</dbReference>
<organism evidence="2 3">
    <name type="scientific">Eiseniibacteriota bacterium</name>
    <dbReference type="NCBI Taxonomy" id="2212470"/>
    <lineage>
        <taxon>Bacteria</taxon>
        <taxon>Candidatus Eiseniibacteriota</taxon>
    </lineage>
</organism>
<evidence type="ECO:0000313" key="2">
    <source>
        <dbReference type="EMBL" id="MFC1799293.1"/>
    </source>
</evidence>
<protein>
    <submittedName>
        <fullName evidence="2">Uncharacterized protein</fullName>
    </submittedName>
</protein>
<proteinExistence type="predicted"/>
<reference evidence="2 3" key="1">
    <citation type="submission" date="2024-09" db="EMBL/GenBank/DDBJ databases">
        <authorList>
            <person name="D'Angelo T."/>
        </authorList>
    </citation>
    <scope>NUCLEOTIDE SEQUENCE [LARGE SCALE GENOMIC DNA]</scope>
    <source>
        <strain evidence="2">SAG AM-311-F02</strain>
    </source>
</reference>